<comment type="caution">
    <text evidence="10">The sequence shown here is derived from an EMBL/GenBank/DDBJ whole genome shotgun (WGS) entry which is preliminary data.</text>
</comment>
<evidence type="ECO:0000256" key="7">
    <source>
        <dbReference type="ARBA" id="ARBA00023136"/>
    </source>
</evidence>
<dbReference type="InterPro" id="IPR017871">
    <property type="entry name" value="ABC_transporter-like_CS"/>
</dbReference>
<gene>
    <name evidence="8" type="primary">potA</name>
    <name evidence="10" type="ORF">A7P89_02265</name>
</gene>
<comment type="function">
    <text evidence="8">Part of the ABC transporter complex PotABCD involved in spermidine/putrescine import. Responsible for energy coupling to the transport system.</text>
</comment>
<dbReference type="Proteomes" id="UP000078103">
    <property type="component" value="Unassembled WGS sequence"/>
</dbReference>
<protein>
    <recommendedName>
        <fullName evidence="8">Spermidine/putrescine import ATP-binding protein PotA</fullName>
        <ecNumber evidence="8">7.6.2.11</ecNumber>
    </recommendedName>
</protein>
<dbReference type="GO" id="GO:0016887">
    <property type="term" value="F:ATP hydrolysis activity"/>
    <property type="evidence" value="ECO:0007669"/>
    <property type="project" value="InterPro"/>
</dbReference>
<evidence type="ECO:0000256" key="8">
    <source>
        <dbReference type="RuleBase" id="RU364083"/>
    </source>
</evidence>
<dbReference type="InterPro" id="IPR005893">
    <property type="entry name" value="PotA-like"/>
</dbReference>
<evidence type="ECO:0000256" key="6">
    <source>
        <dbReference type="ARBA" id="ARBA00022967"/>
    </source>
</evidence>
<organism evidence="10 11">
    <name type="scientific">Eikenella corrodens</name>
    <dbReference type="NCBI Taxonomy" id="539"/>
    <lineage>
        <taxon>Bacteria</taxon>
        <taxon>Pseudomonadati</taxon>
        <taxon>Pseudomonadota</taxon>
        <taxon>Betaproteobacteria</taxon>
        <taxon>Neisseriales</taxon>
        <taxon>Neisseriaceae</taxon>
        <taxon>Eikenella</taxon>
    </lineage>
</organism>
<dbReference type="SUPFAM" id="SSF52540">
    <property type="entry name" value="P-loop containing nucleoside triphosphate hydrolases"/>
    <property type="match status" value="1"/>
</dbReference>
<dbReference type="Pfam" id="PF08402">
    <property type="entry name" value="TOBE_2"/>
    <property type="match status" value="1"/>
</dbReference>
<dbReference type="SMART" id="SM00382">
    <property type="entry name" value="AAA"/>
    <property type="match status" value="1"/>
</dbReference>
<comment type="catalytic activity">
    <reaction evidence="8">
        <text>ATP + H2O + polyamine-[polyamine-binding protein]Side 1 = ADP + phosphate + polyamineSide 2 + [polyamine-binding protein]Side 1.</text>
        <dbReference type="EC" id="7.6.2.11"/>
    </reaction>
</comment>
<keyword evidence="5 8" id="KW-0067">ATP-binding</keyword>
<evidence type="ECO:0000256" key="1">
    <source>
        <dbReference type="ARBA" id="ARBA00022448"/>
    </source>
</evidence>
<evidence type="ECO:0000256" key="5">
    <source>
        <dbReference type="ARBA" id="ARBA00022840"/>
    </source>
</evidence>
<dbReference type="InterPro" id="IPR050093">
    <property type="entry name" value="ABC_SmlMolc_Importer"/>
</dbReference>
<dbReference type="InterPro" id="IPR013611">
    <property type="entry name" value="Transp-assoc_OB_typ2"/>
</dbReference>
<proteinExistence type="inferred from homology"/>
<keyword evidence="3" id="KW-0997">Cell inner membrane</keyword>
<dbReference type="NCBIfam" id="TIGR01187">
    <property type="entry name" value="potA"/>
    <property type="match status" value="1"/>
</dbReference>
<accession>A0A1A9RUD1</accession>
<dbReference type="GO" id="GO:0043190">
    <property type="term" value="C:ATP-binding cassette (ABC) transporter complex"/>
    <property type="evidence" value="ECO:0007669"/>
    <property type="project" value="InterPro"/>
</dbReference>
<dbReference type="InterPro" id="IPR008995">
    <property type="entry name" value="Mo/tungstate-bd_C_term_dom"/>
</dbReference>
<keyword evidence="2 8" id="KW-1003">Cell membrane</keyword>
<keyword evidence="4 8" id="KW-0547">Nucleotide-binding</keyword>
<dbReference type="InterPro" id="IPR027417">
    <property type="entry name" value="P-loop_NTPase"/>
</dbReference>
<dbReference type="InterPro" id="IPR003439">
    <property type="entry name" value="ABC_transporter-like_ATP-bd"/>
</dbReference>
<dbReference type="AlphaFoldDB" id="A0A1A9RUD1"/>
<comment type="similarity">
    <text evidence="8">Belongs to the ABC transporter superfamily. Spermidine/putrescine importer (TC 3.A.1.11.1) family.</text>
</comment>
<dbReference type="Gene3D" id="3.40.50.300">
    <property type="entry name" value="P-loop containing nucleotide triphosphate hydrolases"/>
    <property type="match status" value="1"/>
</dbReference>
<evidence type="ECO:0000313" key="11">
    <source>
        <dbReference type="Proteomes" id="UP000078103"/>
    </source>
</evidence>
<dbReference type="PANTHER" id="PTHR42781:SF5">
    <property type="entry name" value="PUTRESCINE TRANSPORT ATP-BINDING PROTEIN POTG"/>
    <property type="match status" value="1"/>
</dbReference>
<dbReference type="SUPFAM" id="SSF50331">
    <property type="entry name" value="MOP-like"/>
    <property type="match status" value="1"/>
</dbReference>
<reference evidence="11" key="1">
    <citation type="submission" date="2016-05" db="EMBL/GenBank/DDBJ databases">
        <title>Draft genome of Corynebacterium afermentans subsp. afermentans LCDC 88199T.</title>
        <authorList>
            <person name="Bernier A.-M."/>
            <person name="Bernard K."/>
        </authorList>
    </citation>
    <scope>NUCLEOTIDE SEQUENCE [LARGE SCALE GENOMIC DNA]</scope>
    <source>
        <strain evidence="11">NML120819</strain>
    </source>
</reference>
<evidence type="ECO:0000256" key="3">
    <source>
        <dbReference type="ARBA" id="ARBA00022519"/>
    </source>
</evidence>
<keyword evidence="7 8" id="KW-0472">Membrane</keyword>
<evidence type="ECO:0000259" key="9">
    <source>
        <dbReference type="PROSITE" id="PS50893"/>
    </source>
</evidence>
<sequence length="374" mass="42386">MSEKHIPPQKPYLQIKDVVKTYGENYAVDHIDLDIDRHEIFALLGSSGSGKSTLLRMLAGMETPDQGKIILDGQDITRLPPYDRPINMMFQSYALFPHMTVEQNIAFGLKQDKMPKDQIAERVEEMLRLVQMSKYAKRKPHQLSGGQQQRIALARALAKQPKLLLLDEPLGALDKNLRQQTQLELVDTLEKVGVTCIMVTHDQEEAMTMATRIAIMSEGQLQQVGTPREVYDFPNSRFTAEFIGETNIFEGHLVADEADHAEIDCPELAQNILIDHSVAGPEEQTMWVSIRPEDINMHKEKPANVGEHNWTIGTVKEIAYLGSFAIYHVQLPSGRMVKSQVLSSYWYLANLEPPTWDETVYLSWPANQPVPLTR</sequence>
<dbReference type="FunFam" id="3.40.50.300:FF:000133">
    <property type="entry name" value="Spermidine/putrescine import ATP-binding protein PotA"/>
    <property type="match status" value="1"/>
</dbReference>
<keyword evidence="1 8" id="KW-0813">Transport</keyword>
<dbReference type="Gene3D" id="2.40.50.100">
    <property type="match status" value="1"/>
</dbReference>
<evidence type="ECO:0000256" key="2">
    <source>
        <dbReference type="ARBA" id="ARBA00022475"/>
    </source>
</evidence>
<dbReference type="RefSeq" id="WP_064105204.1">
    <property type="nucleotide sequence ID" value="NZ_LXSH01000010.1"/>
</dbReference>
<dbReference type="PROSITE" id="PS50893">
    <property type="entry name" value="ABC_TRANSPORTER_2"/>
    <property type="match status" value="1"/>
</dbReference>
<dbReference type="Pfam" id="PF00005">
    <property type="entry name" value="ABC_tran"/>
    <property type="match status" value="1"/>
</dbReference>
<evidence type="ECO:0000256" key="4">
    <source>
        <dbReference type="ARBA" id="ARBA00022741"/>
    </source>
</evidence>
<name>A0A1A9RUD1_EIKCO</name>
<comment type="subunit">
    <text evidence="8">The complex is composed of two ATP-binding proteins (PotA), two transmembrane proteins (PotB and PotC) and a solute-binding protein (PotD).</text>
</comment>
<feature type="domain" description="ABC transporter" evidence="9">
    <location>
        <begin position="13"/>
        <end position="243"/>
    </location>
</feature>
<dbReference type="EMBL" id="LXSH01000010">
    <property type="protein sequence ID" value="OAM24097.1"/>
    <property type="molecule type" value="Genomic_DNA"/>
</dbReference>
<dbReference type="EC" id="7.6.2.11" evidence="8"/>
<dbReference type="GO" id="GO:0015847">
    <property type="term" value="P:putrescine transport"/>
    <property type="evidence" value="ECO:0007669"/>
    <property type="project" value="UniProtKB-ARBA"/>
</dbReference>
<keyword evidence="6 8" id="KW-1278">Translocase</keyword>
<dbReference type="GO" id="GO:0015417">
    <property type="term" value="F:ABC-type polyamine transporter activity"/>
    <property type="evidence" value="ECO:0007669"/>
    <property type="project" value="UniProtKB-EC"/>
</dbReference>
<dbReference type="PROSITE" id="PS00211">
    <property type="entry name" value="ABC_TRANSPORTER_1"/>
    <property type="match status" value="1"/>
</dbReference>
<dbReference type="InterPro" id="IPR003593">
    <property type="entry name" value="AAA+_ATPase"/>
</dbReference>
<dbReference type="PANTHER" id="PTHR42781">
    <property type="entry name" value="SPERMIDINE/PUTRESCINE IMPORT ATP-BINDING PROTEIN POTA"/>
    <property type="match status" value="1"/>
</dbReference>
<evidence type="ECO:0000313" key="10">
    <source>
        <dbReference type="EMBL" id="OAM24097.1"/>
    </source>
</evidence>
<dbReference type="GO" id="GO:0005524">
    <property type="term" value="F:ATP binding"/>
    <property type="evidence" value="ECO:0007669"/>
    <property type="project" value="UniProtKB-KW"/>
</dbReference>